<dbReference type="EMBL" id="ADAS02000137">
    <property type="protein sequence ID" value="OAV89197.1"/>
    <property type="molecule type" value="Genomic_DNA"/>
</dbReference>
<reference evidence="1" key="2">
    <citation type="submission" date="2016-05" db="EMBL/GenBank/DDBJ databases">
        <title>Comparative analysis highlights variable genome content of wheat rusts and divergence of the mating loci.</title>
        <authorList>
            <person name="Cuomo C.A."/>
            <person name="Bakkeren G."/>
            <person name="Szabo L."/>
            <person name="Khalil H."/>
            <person name="Joly D."/>
            <person name="Goldberg J."/>
            <person name="Young S."/>
            <person name="Zeng Q."/>
            <person name="Fellers J."/>
        </authorList>
    </citation>
    <scope>NUCLEOTIDE SEQUENCE [LARGE SCALE GENOMIC DNA]</scope>
    <source>
        <strain evidence="1">1-1 BBBD Race 1</strain>
    </source>
</reference>
<keyword evidence="3" id="KW-1185">Reference proteome</keyword>
<name>A0A180G936_PUCT1</name>
<reference evidence="1" key="1">
    <citation type="submission" date="2009-11" db="EMBL/GenBank/DDBJ databases">
        <authorList>
            <consortium name="The Broad Institute Genome Sequencing Platform"/>
            <person name="Ward D."/>
            <person name="Feldgarden M."/>
            <person name="Earl A."/>
            <person name="Young S.K."/>
            <person name="Zeng Q."/>
            <person name="Koehrsen M."/>
            <person name="Alvarado L."/>
            <person name="Berlin A."/>
            <person name="Bochicchio J."/>
            <person name="Borenstein D."/>
            <person name="Chapman S.B."/>
            <person name="Chen Z."/>
            <person name="Engels R."/>
            <person name="Freedman E."/>
            <person name="Gellesch M."/>
            <person name="Goldberg J."/>
            <person name="Griggs A."/>
            <person name="Gujja S."/>
            <person name="Heilman E."/>
            <person name="Heiman D."/>
            <person name="Hepburn T."/>
            <person name="Howarth C."/>
            <person name="Jen D."/>
            <person name="Larson L."/>
            <person name="Lewis B."/>
            <person name="Mehta T."/>
            <person name="Park D."/>
            <person name="Pearson M."/>
            <person name="Roberts A."/>
            <person name="Saif S."/>
            <person name="Shea T."/>
            <person name="Shenoy N."/>
            <person name="Sisk P."/>
            <person name="Stolte C."/>
            <person name="Sykes S."/>
            <person name="Thomson T."/>
            <person name="Walk T."/>
            <person name="White J."/>
            <person name="Yandava C."/>
            <person name="Izard J."/>
            <person name="Baranova O.V."/>
            <person name="Blanton J.M."/>
            <person name="Tanner A.C."/>
            <person name="Dewhirst F.E."/>
            <person name="Haas B."/>
            <person name="Nusbaum C."/>
            <person name="Birren B."/>
        </authorList>
    </citation>
    <scope>NUCLEOTIDE SEQUENCE [LARGE SCALE GENOMIC DNA]</scope>
    <source>
        <strain evidence="1">1-1 BBBD Race 1</strain>
    </source>
</reference>
<gene>
    <name evidence="1" type="ORF">PTTG_11493</name>
</gene>
<evidence type="ECO:0000313" key="2">
    <source>
        <dbReference type="EnsemblFungi" id="PTTG_11493-t43_1-p1"/>
    </source>
</evidence>
<evidence type="ECO:0000313" key="1">
    <source>
        <dbReference type="EMBL" id="OAV89197.1"/>
    </source>
</evidence>
<dbReference type="AlphaFoldDB" id="A0A180G936"/>
<reference evidence="2 3" key="3">
    <citation type="journal article" date="2017" name="G3 (Bethesda)">
        <title>Comparative analysis highlights variable genome content of wheat rusts and divergence of the mating loci.</title>
        <authorList>
            <person name="Cuomo C.A."/>
            <person name="Bakkeren G."/>
            <person name="Khalil H.B."/>
            <person name="Panwar V."/>
            <person name="Joly D."/>
            <person name="Linning R."/>
            <person name="Sakthikumar S."/>
            <person name="Song X."/>
            <person name="Adiconis X."/>
            <person name="Fan L."/>
            <person name="Goldberg J.M."/>
            <person name="Levin J.Z."/>
            <person name="Young S."/>
            <person name="Zeng Q."/>
            <person name="Anikster Y."/>
            <person name="Bruce M."/>
            <person name="Wang M."/>
            <person name="Yin C."/>
            <person name="McCallum B."/>
            <person name="Szabo L.J."/>
            <person name="Hulbert S."/>
            <person name="Chen X."/>
            <person name="Fellers J.P."/>
        </authorList>
    </citation>
    <scope>NUCLEOTIDE SEQUENCE</scope>
    <source>
        <strain evidence="3">Isolate 1-1 / race 1 (BBBD)</strain>
        <strain evidence="2">isolate 1-1 / race 1 (BBBD)</strain>
    </source>
</reference>
<evidence type="ECO:0000313" key="3">
    <source>
        <dbReference type="Proteomes" id="UP000005240"/>
    </source>
</evidence>
<feature type="non-terminal residue" evidence="1">
    <location>
        <position position="79"/>
    </location>
</feature>
<organism evidence="1">
    <name type="scientific">Puccinia triticina (isolate 1-1 / race 1 (BBBD))</name>
    <name type="common">Brown leaf rust fungus</name>
    <dbReference type="NCBI Taxonomy" id="630390"/>
    <lineage>
        <taxon>Eukaryota</taxon>
        <taxon>Fungi</taxon>
        <taxon>Dikarya</taxon>
        <taxon>Basidiomycota</taxon>
        <taxon>Pucciniomycotina</taxon>
        <taxon>Pucciniomycetes</taxon>
        <taxon>Pucciniales</taxon>
        <taxon>Pucciniaceae</taxon>
        <taxon>Puccinia</taxon>
    </lineage>
</organism>
<reference evidence="2" key="4">
    <citation type="submission" date="2025-05" db="UniProtKB">
        <authorList>
            <consortium name="EnsemblFungi"/>
        </authorList>
    </citation>
    <scope>IDENTIFICATION</scope>
    <source>
        <strain evidence="2">isolate 1-1 / race 1 (BBBD)</strain>
    </source>
</reference>
<dbReference type="VEuPathDB" id="FungiDB:PTTG_11493"/>
<sequence>MAPMALDCIRIHSTILLLLASRIPPLTIQPTLQPLMPEKTTTLMRLRLIHGITLIPLGLSSTTIIGTHGHPTIISQAIL</sequence>
<protein>
    <submittedName>
        <fullName evidence="1 2">Uncharacterized protein</fullName>
    </submittedName>
</protein>
<dbReference type="Proteomes" id="UP000005240">
    <property type="component" value="Unassembled WGS sequence"/>
</dbReference>
<accession>A0A180G936</accession>
<dbReference type="EnsemblFungi" id="PTTG_11493-t43_1">
    <property type="protein sequence ID" value="PTTG_11493-t43_1-p1"/>
    <property type="gene ID" value="PTTG_11493"/>
</dbReference>
<proteinExistence type="predicted"/>